<evidence type="ECO:0000313" key="3">
    <source>
        <dbReference type="Proteomes" id="UP001231189"/>
    </source>
</evidence>
<reference evidence="2" key="1">
    <citation type="submission" date="2023-07" db="EMBL/GenBank/DDBJ databases">
        <title>A chromosome-level genome assembly of Lolium multiflorum.</title>
        <authorList>
            <person name="Chen Y."/>
            <person name="Copetti D."/>
            <person name="Kolliker R."/>
            <person name="Studer B."/>
        </authorList>
    </citation>
    <scope>NUCLEOTIDE SEQUENCE</scope>
    <source>
        <strain evidence="2">02402/16</strain>
        <tissue evidence="2">Leaf</tissue>
    </source>
</reference>
<dbReference type="GO" id="GO:0005758">
    <property type="term" value="C:mitochondrial intermembrane space"/>
    <property type="evidence" value="ECO:0007669"/>
    <property type="project" value="InterPro"/>
</dbReference>
<dbReference type="EMBL" id="JAUUTY010000005">
    <property type="protein sequence ID" value="KAK1631833.1"/>
    <property type="molecule type" value="Genomic_DNA"/>
</dbReference>
<proteinExistence type="predicted"/>
<dbReference type="AlphaFoldDB" id="A0AAD8W3T7"/>
<dbReference type="InterPro" id="IPR006797">
    <property type="entry name" value="PRELI/MSF1_dom"/>
</dbReference>
<gene>
    <name evidence="2" type="ORF">QYE76_006148</name>
</gene>
<dbReference type="PROSITE" id="PS50904">
    <property type="entry name" value="PRELI_MSF1"/>
    <property type="match status" value="1"/>
</dbReference>
<organism evidence="2 3">
    <name type="scientific">Lolium multiflorum</name>
    <name type="common">Italian ryegrass</name>
    <name type="synonym">Lolium perenne subsp. multiflorum</name>
    <dbReference type="NCBI Taxonomy" id="4521"/>
    <lineage>
        <taxon>Eukaryota</taxon>
        <taxon>Viridiplantae</taxon>
        <taxon>Streptophyta</taxon>
        <taxon>Embryophyta</taxon>
        <taxon>Tracheophyta</taxon>
        <taxon>Spermatophyta</taxon>
        <taxon>Magnoliopsida</taxon>
        <taxon>Liliopsida</taxon>
        <taxon>Poales</taxon>
        <taxon>Poaceae</taxon>
        <taxon>BOP clade</taxon>
        <taxon>Pooideae</taxon>
        <taxon>Poodae</taxon>
        <taxon>Poeae</taxon>
        <taxon>Poeae Chloroplast Group 2 (Poeae type)</taxon>
        <taxon>Loliodinae</taxon>
        <taxon>Loliinae</taxon>
        <taxon>Lolium</taxon>
    </lineage>
</organism>
<feature type="domain" description="PRELI/MSF1" evidence="1">
    <location>
        <begin position="2"/>
        <end position="188"/>
    </location>
</feature>
<keyword evidence="3" id="KW-1185">Reference proteome</keyword>
<evidence type="ECO:0000259" key="1">
    <source>
        <dbReference type="PROSITE" id="PS50904"/>
    </source>
</evidence>
<name>A0AAD8W3T7_LOLMU</name>
<dbReference type="PANTHER" id="PTHR11158">
    <property type="entry name" value="MSF1/PX19 RELATED"/>
    <property type="match status" value="1"/>
</dbReference>
<dbReference type="Pfam" id="PF04707">
    <property type="entry name" value="PRELI"/>
    <property type="match status" value="1"/>
</dbReference>
<dbReference type="Proteomes" id="UP001231189">
    <property type="component" value="Unassembled WGS sequence"/>
</dbReference>
<sequence length="188" mass="20843">MVVSYTQEHVYRHPWHRVTAAAWRKFTDPAAREAPLSHILDVETLSRDVDPRAGRLHAVRVIAGRPPPLPFLVRGLVASAGAGDLVLCVERTSVDAAARAMRVVYRNATFRRLVDVEEVCSYAPHPDRPDDWTVFTQETRIRCAPLAAVSAAVAEMVERRCAESFVQNAAKGMEVVERICEGLADGEK</sequence>
<dbReference type="InterPro" id="IPR037365">
    <property type="entry name" value="Slowmo/Ups"/>
</dbReference>
<comment type="caution">
    <text evidence="2">The sequence shown here is derived from an EMBL/GenBank/DDBJ whole genome shotgun (WGS) entry which is preliminary data.</text>
</comment>
<evidence type="ECO:0000313" key="2">
    <source>
        <dbReference type="EMBL" id="KAK1631833.1"/>
    </source>
</evidence>
<accession>A0AAD8W3T7</accession>
<protein>
    <recommendedName>
        <fullName evidence="1">PRELI/MSF1 domain-containing protein</fullName>
    </recommendedName>
</protein>